<evidence type="ECO:0000256" key="1">
    <source>
        <dbReference type="SAM" id="MobiDB-lite"/>
    </source>
</evidence>
<feature type="region of interest" description="Disordered" evidence="1">
    <location>
        <begin position="1"/>
        <end position="56"/>
    </location>
</feature>
<dbReference type="AlphaFoldDB" id="A0A1M4E5B5"/>
<dbReference type="EMBL" id="LT559118">
    <property type="protein sequence ID" value="SBO94031.1"/>
    <property type="molecule type" value="Genomic_DNA"/>
</dbReference>
<proteinExistence type="predicted"/>
<evidence type="ECO:0000313" key="2">
    <source>
        <dbReference type="EMBL" id="SBO94031.1"/>
    </source>
</evidence>
<protein>
    <submittedName>
        <fullName evidence="2">Uncharacterized protein</fullName>
    </submittedName>
</protein>
<sequence>MPGCSPGPAPGCVPVSAVRSAGPASGRVPSLPVPTRASAGSGDGTTTARPGARRLGSAVRIAWCRDRSASPGSRPSWSVR</sequence>
<name>A0A1M4E5B5_9ACTN</name>
<accession>A0A1M4E5B5</accession>
<organism evidence="2">
    <name type="scientific">Nonomuraea gerenzanensis</name>
    <dbReference type="NCBI Taxonomy" id="93944"/>
    <lineage>
        <taxon>Bacteria</taxon>
        <taxon>Bacillati</taxon>
        <taxon>Actinomycetota</taxon>
        <taxon>Actinomycetes</taxon>
        <taxon>Streptosporangiales</taxon>
        <taxon>Streptosporangiaceae</taxon>
        <taxon>Nonomuraea</taxon>
    </lineage>
</organism>
<reference evidence="2" key="1">
    <citation type="submission" date="2016-04" db="EMBL/GenBank/DDBJ databases">
        <authorList>
            <person name="Evans L.H."/>
            <person name="Alamgir A."/>
            <person name="Owens N."/>
            <person name="Weber N.D."/>
            <person name="Virtaneva K."/>
            <person name="Barbian K."/>
            <person name="Babar A."/>
            <person name="Rosenke K."/>
        </authorList>
    </citation>
    <scope>NUCLEOTIDE SEQUENCE</scope>
    <source>
        <strain evidence="2">Nono1</strain>
    </source>
</reference>
<feature type="compositionally biased region" description="Pro residues" evidence="1">
    <location>
        <begin position="1"/>
        <end position="11"/>
    </location>
</feature>
<gene>
    <name evidence="2" type="ORF">BN4615_P3547</name>
</gene>